<dbReference type="EMBL" id="PGEZ01000002">
    <property type="protein sequence ID" value="PJJ53752.1"/>
    <property type="molecule type" value="Genomic_DNA"/>
</dbReference>
<proteinExistence type="predicted"/>
<gene>
    <name evidence="2" type="ORF">CLV56_3246</name>
</gene>
<protein>
    <submittedName>
        <fullName evidence="2">Uncharacterized protein</fullName>
    </submittedName>
</protein>
<dbReference type="Proteomes" id="UP000230842">
    <property type="component" value="Unassembled WGS sequence"/>
</dbReference>
<reference evidence="2 3" key="1">
    <citation type="submission" date="2017-11" db="EMBL/GenBank/DDBJ databases">
        <title>Genomic Encyclopedia of Archaeal and Bacterial Type Strains, Phase II (KMG-II): From Individual Species to Whole Genera.</title>
        <authorList>
            <person name="Goeker M."/>
        </authorList>
    </citation>
    <scope>NUCLEOTIDE SEQUENCE [LARGE SCALE GENOMIC DNA]</scope>
    <source>
        <strain evidence="2 3">DSM 27763</strain>
    </source>
</reference>
<name>A0A0B2BMZ0_9ACTN</name>
<evidence type="ECO:0000256" key="1">
    <source>
        <dbReference type="SAM" id="Coils"/>
    </source>
</evidence>
<comment type="caution">
    <text evidence="2">The sequence shown here is derived from an EMBL/GenBank/DDBJ whole genome shotgun (WGS) entry which is preliminary data.</text>
</comment>
<dbReference type="AlphaFoldDB" id="A0A0B2BMZ0"/>
<accession>A0A0B2BMZ0</accession>
<feature type="coiled-coil region" evidence="1">
    <location>
        <begin position="157"/>
        <end position="191"/>
    </location>
</feature>
<organism evidence="2 3">
    <name type="scientific">Mumia flava</name>
    <dbReference type="NCBI Taxonomy" id="1348852"/>
    <lineage>
        <taxon>Bacteria</taxon>
        <taxon>Bacillati</taxon>
        <taxon>Actinomycetota</taxon>
        <taxon>Actinomycetes</taxon>
        <taxon>Propionibacteriales</taxon>
        <taxon>Nocardioidaceae</taxon>
        <taxon>Mumia</taxon>
    </lineage>
</organism>
<sequence length="212" mass="23591">MSLQIKTDTGTALLSEDELVIDHSRFVASDRRKEVSPLRISLDEIVGIDQARRDSSAKRTVLVRTESYRPTGKIGDDPLVIEFLPIRAAYMKDVANFVEALVAAVDSRNPDLETSLRLVDELTDEVRRDPGPMAKGRLNSSVAEVEAAPVESTTDPIERLEARVVELVNEVVDLRAEVRDLREAFGELIDRLPDLLLGVPAEPQRAQLSRRP</sequence>
<keyword evidence="1" id="KW-0175">Coiled coil</keyword>
<evidence type="ECO:0000313" key="2">
    <source>
        <dbReference type="EMBL" id="PJJ53752.1"/>
    </source>
</evidence>
<keyword evidence="3" id="KW-1185">Reference proteome</keyword>
<evidence type="ECO:0000313" key="3">
    <source>
        <dbReference type="Proteomes" id="UP000230842"/>
    </source>
</evidence>